<keyword evidence="6 9" id="KW-0472">Membrane</keyword>
<dbReference type="GeneID" id="28732591"/>
<comment type="similarity">
    <text evidence="2 7">Belongs to the major facilitator superfamily. Sugar transporter (TC 2.A.1.1) family.</text>
</comment>
<evidence type="ECO:0000259" key="10">
    <source>
        <dbReference type="PROSITE" id="PS50850"/>
    </source>
</evidence>
<evidence type="ECO:0000256" key="4">
    <source>
        <dbReference type="ARBA" id="ARBA00022692"/>
    </source>
</evidence>
<dbReference type="OrthoDB" id="2544694at2759"/>
<dbReference type="VEuPathDB" id="FungiDB:AB675_11830"/>
<dbReference type="GO" id="GO:0016020">
    <property type="term" value="C:membrane"/>
    <property type="evidence" value="ECO:0007669"/>
    <property type="project" value="UniProtKB-SubCell"/>
</dbReference>
<feature type="transmembrane region" description="Helical" evidence="9">
    <location>
        <begin position="425"/>
        <end position="448"/>
    </location>
</feature>
<evidence type="ECO:0000313" key="12">
    <source>
        <dbReference type="Proteomes" id="UP000038010"/>
    </source>
</evidence>
<comment type="subcellular location">
    <subcellularLocation>
        <location evidence="1">Membrane</location>
        <topology evidence="1">Multi-pass membrane protein</topology>
    </subcellularLocation>
</comment>
<feature type="transmembrane region" description="Helical" evidence="9">
    <location>
        <begin position="18"/>
        <end position="35"/>
    </location>
</feature>
<dbReference type="Proteomes" id="UP000038010">
    <property type="component" value="Unassembled WGS sequence"/>
</dbReference>
<evidence type="ECO:0000313" key="11">
    <source>
        <dbReference type="EMBL" id="KPI36764.1"/>
    </source>
</evidence>
<feature type="domain" description="Major facilitator superfamily (MFS) profile" evidence="10">
    <location>
        <begin position="22"/>
        <end position="478"/>
    </location>
</feature>
<dbReference type="GO" id="GO:0005351">
    <property type="term" value="F:carbohydrate:proton symporter activity"/>
    <property type="evidence" value="ECO:0007669"/>
    <property type="project" value="TreeGrafter"/>
</dbReference>
<feature type="compositionally biased region" description="Basic and acidic residues" evidence="8">
    <location>
        <begin position="559"/>
        <end position="571"/>
    </location>
</feature>
<dbReference type="InterPro" id="IPR003663">
    <property type="entry name" value="Sugar/inositol_transpt"/>
</dbReference>
<keyword evidence="12" id="KW-1185">Reference proteome</keyword>
<dbReference type="EMBL" id="LFJN01000028">
    <property type="protein sequence ID" value="KPI36764.1"/>
    <property type="molecule type" value="Genomic_DNA"/>
</dbReference>
<evidence type="ECO:0000256" key="2">
    <source>
        <dbReference type="ARBA" id="ARBA00010992"/>
    </source>
</evidence>
<evidence type="ECO:0000256" key="3">
    <source>
        <dbReference type="ARBA" id="ARBA00022448"/>
    </source>
</evidence>
<gene>
    <name evidence="11" type="ORF">AB675_11830</name>
</gene>
<sequence length="571" mass="62986">MDKIPRYNVVHKLRKRNLLIAINCLAGLSIFFFGYDQGMMSGVNNAKDYYTIMGFGHQGPDGAPVITDSLLQGGIVSVYYLGTLVGALVGGIVGDKYGRIKAIAFGSVWAILGASLQASAQNHVWMICARLINGWGTGILNAIVPVYATETADHTSRGQFVAIEFTLNIFGVVVAYWLEYGCSFYKGGESSFVWRFPVAFQLFLLLGLLIGCWAFPESPRYLTKVGRGDEARYILGRLRGEDGDDAGKADAEYEDIRNIVELEKETASEQHYYKMLFGIGSGKLHTGRRVQLVIWLQIMQEWIGIAGVTIYSPTIFRIAGIANKDVQWIAGLNTITYMLSTLICVFTLDRIGRRWTLYWGSVGQGITLFLAGGLSKLAKDSGNTTAGNGAVAMVFLFTMIFGATWLTVPWLYPAEIFPLNIRTKGNAWGVVGWSIGNGWLTLLCPVMFSAISEYTLFIFAACNIITIPMVWALYPETNQRTLEEMNLLFASDSPWVWDAESNYRRLVEENPGLVKAARRGSSVVGGDVEGQLRQTAAGERKWSLATDGQRRASQANTEMAEHVSDKSGKEV</sequence>
<dbReference type="AlphaFoldDB" id="A0A0N1GZP8"/>
<keyword evidence="5 9" id="KW-1133">Transmembrane helix</keyword>
<dbReference type="InterPro" id="IPR020846">
    <property type="entry name" value="MFS_dom"/>
</dbReference>
<organism evidence="11 12">
    <name type="scientific">Cyphellophora attinorum</name>
    <dbReference type="NCBI Taxonomy" id="1664694"/>
    <lineage>
        <taxon>Eukaryota</taxon>
        <taxon>Fungi</taxon>
        <taxon>Dikarya</taxon>
        <taxon>Ascomycota</taxon>
        <taxon>Pezizomycotina</taxon>
        <taxon>Eurotiomycetes</taxon>
        <taxon>Chaetothyriomycetidae</taxon>
        <taxon>Chaetothyriales</taxon>
        <taxon>Cyphellophoraceae</taxon>
        <taxon>Cyphellophora</taxon>
    </lineage>
</organism>
<dbReference type="InterPro" id="IPR036259">
    <property type="entry name" value="MFS_trans_sf"/>
</dbReference>
<protein>
    <submittedName>
        <fullName evidence="11">Sugar transporter STL1</fullName>
    </submittedName>
</protein>
<accession>A0A0N1GZP8</accession>
<feature type="transmembrane region" description="Helical" evidence="9">
    <location>
        <begin position="124"/>
        <end position="148"/>
    </location>
</feature>
<keyword evidence="3 7" id="KW-0813">Transport</keyword>
<evidence type="ECO:0000256" key="7">
    <source>
        <dbReference type="RuleBase" id="RU003346"/>
    </source>
</evidence>
<evidence type="ECO:0000256" key="5">
    <source>
        <dbReference type="ARBA" id="ARBA00022989"/>
    </source>
</evidence>
<dbReference type="PANTHER" id="PTHR48022:SF78">
    <property type="entry name" value="MONOSACCHARIDE TRANSPORTER, PUTATIVE (AFU_ORTHOLOGUE AFUA_2G02110)-RELATED"/>
    <property type="match status" value="1"/>
</dbReference>
<dbReference type="SUPFAM" id="SSF103473">
    <property type="entry name" value="MFS general substrate transporter"/>
    <property type="match status" value="1"/>
</dbReference>
<feature type="transmembrane region" description="Helical" evidence="9">
    <location>
        <begin position="390"/>
        <end position="413"/>
    </location>
</feature>
<keyword evidence="11" id="KW-0762">Sugar transport</keyword>
<dbReference type="InterPro" id="IPR005828">
    <property type="entry name" value="MFS_sugar_transport-like"/>
</dbReference>
<name>A0A0N1GZP8_9EURO</name>
<feature type="transmembrane region" description="Helical" evidence="9">
    <location>
        <begin position="70"/>
        <end position="93"/>
    </location>
</feature>
<feature type="transmembrane region" description="Helical" evidence="9">
    <location>
        <begin position="355"/>
        <end position="378"/>
    </location>
</feature>
<dbReference type="Pfam" id="PF00083">
    <property type="entry name" value="Sugar_tr"/>
    <property type="match status" value="1"/>
</dbReference>
<dbReference type="PANTHER" id="PTHR48022">
    <property type="entry name" value="PLASTIDIC GLUCOSE TRANSPORTER 4"/>
    <property type="match status" value="1"/>
</dbReference>
<evidence type="ECO:0000256" key="9">
    <source>
        <dbReference type="SAM" id="Phobius"/>
    </source>
</evidence>
<reference evidence="11 12" key="1">
    <citation type="submission" date="2015-06" db="EMBL/GenBank/DDBJ databases">
        <title>Draft genome of the ant-associated black yeast Phialophora attae CBS 131958.</title>
        <authorList>
            <person name="Moreno L.F."/>
            <person name="Stielow B.J."/>
            <person name="de Hoog S."/>
            <person name="Vicente V.A."/>
            <person name="Weiss V.A."/>
            <person name="de Vries M."/>
            <person name="Cruz L.M."/>
            <person name="Souza E.M."/>
        </authorList>
    </citation>
    <scope>NUCLEOTIDE SEQUENCE [LARGE SCALE GENOMIC DNA]</scope>
    <source>
        <strain evidence="11 12">CBS 131958</strain>
    </source>
</reference>
<dbReference type="InterPro" id="IPR050360">
    <property type="entry name" value="MFS_Sugar_Transporters"/>
</dbReference>
<keyword evidence="4 9" id="KW-0812">Transmembrane</keyword>
<dbReference type="RefSeq" id="XP_017996727.1">
    <property type="nucleotide sequence ID" value="XM_018140710.1"/>
</dbReference>
<dbReference type="PROSITE" id="PS50850">
    <property type="entry name" value="MFS"/>
    <property type="match status" value="1"/>
</dbReference>
<evidence type="ECO:0000256" key="8">
    <source>
        <dbReference type="SAM" id="MobiDB-lite"/>
    </source>
</evidence>
<feature type="region of interest" description="Disordered" evidence="8">
    <location>
        <begin position="539"/>
        <end position="571"/>
    </location>
</feature>
<feature type="transmembrane region" description="Helical" evidence="9">
    <location>
        <begin position="100"/>
        <end position="118"/>
    </location>
</feature>
<feature type="transmembrane region" description="Helical" evidence="9">
    <location>
        <begin position="198"/>
        <end position="215"/>
    </location>
</feature>
<evidence type="ECO:0000256" key="6">
    <source>
        <dbReference type="ARBA" id="ARBA00023136"/>
    </source>
</evidence>
<proteinExistence type="inferred from homology"/>
<feature type="transmembrane region" description="Helical" evidence="9">
    <location>
        <begin position="328"/>
        <end position="348"/>
    </location>
</feature>
<feature type="transmembrane region" description="Helical" evidence="9">
    <location>
        <begin position="160"/>
        <end position="178"/>
    </location>
</feature>
<dbReference type="Gene3D" id="1.20.1250.20">
    <property type="entry name" value="MFS general substrate transporter like domains"/>
    <property type="match status" value="1"/>
</dbReference>
<feature type="transmembrane region" description="Helical" evidence="9">
    <location>
        <begin position="454"/>
        <end position="474"/>
    </location>
</feature>
<dbReference type="PRINTS" id="PR00171">
    <property type="entry name" value="SUGRTRNSPORT"/>
</dbReference>
<evidence type="ECO:0000256" key="1">
    <source>
        <dbReference type="ARBA" id="ARBA00004141"/>
    </source>
</evidence>
<dbReference type="FunFam" id="1.20.1250.20:FF:000090">
    <property type="entry name" value="MFS sugar transporter, putative"/>
    <property type="match status" value="1"/>
</dbReference>
<feature type="transmembrane region" description="Helical" evidence="9">
    <location>
        <begin position="292"/>
        <end position="316"/>
    </location>
</feature>
<dbReference type="NCBIfam" id="TIGR00879">
    <property type="entry name" value="SP"/>
    <property type="match status" value="1"/>
</dbReference>
<comment type="caution">
    <text evidence="11">The sequence shown here is derived from an EMBL/GenBank/DDBJ whole genome shotgun (WGS) entry which is preliminary data.</text>
</comment>